<proteinExistence type="predicted"/>
<name>A0A6B0YNX6_9CHLR</name>
<dbReference type="SUPFAM" id="SSF51735">
    <property type="entry name" value="NAD(P)-binding Rossmann-fold domains"/>
    <property type="match status" value="1"/>
</dbReference>
<evidence type="ECO:0000259" key="3">
    <source>
        <dbReference type="Pfam" id="PF02826"/>
    </source>
</evidence>
<dbReference type="PANTHER" id="PTHR10996">
    <property type="entry name" value="2-HYDROXYACID DEHYDROGENASE-RELATED"/>
    <property type="match status" value="1"/>
</dbReference>
<gene>
    <name evidence="4" type="ORF">F4Y42_02340</name>
</gene>
<dbReference type="GO" id="GO:0051287">
    <property type="term" value="F:NAD binding"/>
    <property type="evidence" value="ECO:0007669"/>
    <property type="project" value="InterPro"/>
</dbReference>
<dbReference type="EMBL" id="VXRG01000026">
    <property type="protein sequence ID" value="MXY92267.1"/>
    <property type="molecule type" value="Genomic_DNA"/>
</dbReference>
<dbReference type="GO" id="GO:0030267">
    <property type="term" value="F:glyoxylate reductase (NADPH) activity"/>
    <property type="evidence" value="ECO:0007669"/>
    <property type="project" value="TreeGrafter"/>
</dbReference>
<dbReference type="SUPFAM" id="SSF52283">
    <property type="entry name" value="Formate/glycerate dehydrogenase catalytic domain-like"/>
    <property type="match status" value="1"/>
</dbReference>
<dbReference type="InterPro" id="IPR050223">
    <property type="entry name" value="D-isomer_2-hydroxyacid_DH"/>
</dbReference>
<keyword evidence="2" id="KW-0520">NAD</keyword>
<dbReference type="GO" id="GO:0005829">
    <property type="term" value="C:cytosol"/>
    <property type="evidence" value="ECO:0007669"/>
    <property type="project" value="TreeGrafter"/>
</dbReference>
<dbReference type="AlphaFoldDB" id="A0A6B0YNX6"/>
<dbReference type="InterPro" id="IPR036291">
    <property type="entry name" value="NAD(P)-bd_dom_sf"/>
</dbReference>
<dbReference type="InterPro" id="IPR006140">
    <property type="entry name" value="D-isomer_DH_NAD-bd"/>
</dbReference>
<dbReference type="Pfam" id="PF02826">
    <property type="entry name" value="2-Hacid_dh_C"/>
    <property type="match status" value="1"/>
</dbReference>
<dbReference type="GO" id="GO:0016618">
    <property type="term" value="F:hydroxypyruvate reductase [NAD(P)H] activity"/>
    <property type="evidence" value="ECO:0007669"/>
    <property type="project" value="TreeGrafter"/>
</dbReference>
<dbReference type="Gene3D" id="3.40.50.720">
    <property type="entry name" value="NAD(P)-binding Rossmann-like Domain"/>
    <property type="match status" value="2"/>
</dbReference>
<keyword evidence="1" id="KW-0560">Oxidoreductase</keyword>
<protein>
    <recommendedName>
        <fullName evidence="3">D-isomer specific 2-hydroxyacid dehydrogenase NAD-binding domain-containing protein</fullName>
    </recommendedName>
</protein>
<evidence type="ECO:0000256" key="1">
    <source>
        <dbReference type="ARBA" id="ARBA00023002"/>
    </source>
</evidence>
<evidence type="ECO:0000256" key="2">
    <source>
        <dbReference type="ARBA" id="ARBA00023027"/>
    </source>
</evidence>
<organism evidence="4">
    <name type="scientific">Caldilineaceae bacterium SB0664_bin_27</name>
    <dbReference type="NCBI Taxonomy" id="2605260"/>
    <lineage>
        <taxon>Bacteria</taxon>
        <taxon>Bacillati</taxon>
        <taxon>Chloroflexota</taxon>
        <taxon>Caldilineae</taxon>
        <taxon>Caldilineales</taxon>
        <taxon>Caldilineaceae</taxon>
    </lineage>
</organism>
<accession>A0A6B0YNX6</accession>
<feature type="domain" description="D-isomer specific 2-hydroxyacid dehydrogenase NAD-binding" evidence="3">
    <location>
        <begin position="132"/>
        <end position="308"/>
    </location>
</feature>
<reference evidence="4" key="1">
    <citation type="submission" date="2019-09" db="EMBL/GenBank/DDBJ databases">
        <title>Characterisation of the sponge microbiome using genome-centric metagenomics.</title>
        <authorList>
            <person name="Engelberts J.P."/>
            <person name="Robbins S.J."/>
            <person name="De Goeij J.M."/>
            <person name="Aranda M."/>
            <person name="Bell S.C."/>
            <person name="Webster N.S."/>
        </authorList>
    </citation>
    <scope>NUCLEOTIDE SEQUENCE</scope>
    <source>
        <strain evidence="4">SB0664_bin_27</strain>
    </source>
</reference>
<dbReference type="PANTHER" id="PTHR10996:SF178">
    <property type="entry name" value="2-HYDROXYACID DEHYDROGENASE YGL185C-RELATED"/>
    <property type="match status" value="1"/>
</dbReference>
<comment type="caution">
    <text evidence="4">The sequence shown here is derived from an EMBL/GenBank/DDBJ whole genome shotgun (WGS) entry which is preliminary data.</text>
</comment>
<evidence type="ECO:0000313" key="4">
    <source>
        <dbReference type="EMBL" id="MXY92267.1"/>
    </source>
</evidence>
<sequence>MSQKRPKVLLAFNDDIRYNHVDSQDLTRLETFADWDWFSCEGGGIYDTNTDPQAALDFSKTLPGHDALVVCLGAPTVTADILDAAPTLKIIGEMEGDRFASRIDLDAAWARGIRTVDTTNASSYPVSEWALAMILVCLKNGGAHFRRMISGQTAFDRSLAVGMQGILWGRRVGLIGCGHMGRRLMKFLRAFETEIWVHDPYLPQELPEALGFLQTSLENVLSCDVVVCLVPHTPRTEGMLGKEELALLRPGAVFVSVSRGKVTDSAALIERLKQGDIVAGLDVFDPEPVPPDSEILQLPNVFLSPHIGAFGGPAGSLGFFSLMVDELYRFFHGHETQFDLTPRAQANRTGTDP</sequence>